<evidence type="ECO:0000256" key="2">
    <source>
        <dbReference type="ARBA" id="ARBA00022679"/>
    </source>
</evidence>
<sequence>MYVAEGSMSKRVELLGSQLDCLTMNETIEEVERIIESRIPTQHVVINAHKINLMAKNLELKEIVNDCPLINADGQSIVWAGRLLGYNVPERVTGIDLFSELVALAAEKNWRPFYFGATEEVVQEVVAKHQTEYPNLEIAGYRNGYFDESESLQIAEQIRDSKADILFVAFSSPQKEFWINEYKNVMKVPFSMGVGGSFDVIAGKTKRAPVWMQKSGLEWFYRFIQEPRRMFSRSVTGNASFLFKVGKAKMNRN</sequence>
<protein>
    <submittedName>
        <fullName evidence="3">Beta-1,4-N-acetyl-mannosaminyltransferase</fullName>
    </submittedName>
</protein>
<evidence type="ECO:0000313" key="3">
    <source>
        <dbReference type="EMBL" id="EUJ33809.1"/>
    </source>
</evidence>
<gene>
    <name evidence="3" type="ORF">MFLO_01225</name>
</gene>
<organism evidence="3 4">
    <name type="scientific">Listeria floridensis FSL S10-1187</name>
    <dbReference type="NCBI Taxonomy" id="1265817"/>
    <lineage>
        <taxon>Bacteria</taxon>
        <taxon>Bacillati</taxon>
        <taxon>Bacillota</taxon>
        <taxon>Bacilli</taxon>
        <taxon>Bacillales</taxon>
        <taxon>Listeriaceae</taxon>
        <taxon>Listeria</taxon>
    </lineage>
</organism>
<comment type="caution">
    <text evidence="3">The sequence shown here is derived from an EMBL/GenBank/DDBJ whole genome shotgun (WGS) entry which is preliminary data.</text>
</comment>
<proteinExistence type="predicted"/>
<dbReference type="PANTHER" id="PTHR34136">
    <property type="match status" value="1"/>
</dbReference>
<evidence type="ECO:0000256" key="1">
    <source>
        <dbReference type="ARBA" id="ARBA00022676"/>
    </source>
</evidence>
<dbReference type="NCBIfam" id="TIGR00696">
    <property type="entry name" value="wecG_tagA_cpsF"/>
    <property type="match status" value="1"/>
</dbReference>
<name>A0ABP3B1T9_9LIST</name>
<evidence type="ECO:0000313" key="4">
    <source>
        <dbReference type="Proteomes" id="UP000019249"/>
    </source>
</evidence>
<dbReference type="Pfam" id="PF03808">
    <property type="entry name" value="Glyco_tran_WecG"/>
    <property type="match status" value="1"/>
</dbReference>
<reference evidence="3 4" key="1">
    <citation type="journal article" date="2014" name="Int. J. Syst. Evol. Microbiol.">
        <title>Listeria floridensis sp. nov., Listeria aquatica sp. nov., Listeria cornellensis sp. nov., Listeria riparia sp. nov. and Listeria grandensis sp. nov., from agricultural and natural environments.</title>
        <authorList>
            <person name="den Bakker H.C."/>
            <person name="Warchocki S."/>
            <person name="Wright E.M."/>
            <person name="Allred A.F."/>
            <person name="Ahlstrom C."/>
            <person name="Manuel C.S."/>
            <person name="Stasiewicz M.J."/>
            <person name="Burrell A."/>
            <person name="Roof S."/>
            <person name="Strawn L."/>
            <person name="Fortes E.D."/>
            <person name="Nightingale K.K."/>
            <person name="Kephart D."/>
            <person name="Wiedmann M."/>
        </authorList>
    </citation>
    <scope>NUCLEOTIDE SEQUENCE [LARGE SCALE GENOMIC DNA]</scope>
    <source>
        <strain evidence="3 4">FSL S10-1187</strain>
    </source>
</reference>
<dbReference type="PANTHER" id="PTHR34136:SF1">
    <property type="entry name" value="UDP-N-ACETYL-D-MANNOSAMINURONIC ACID TRANSFERASE"/>
    <property type="match status" value="1"/>
</dbReference>
<keyword evidence="1" id="KW-0328">Glycosyltransferase</keyword>
<keyword evidence="4" id="KW-1185">Reference proteome</keyword>
<keyword evidence="2" id="KW-0808">Transferase</keyword>
<accession>A0ABP3B1T9</accession>
<dbReference type="EMBL" id="AODF01000001">
    <property type="protein sequence ID" value="EUJ33809.1"/>
    <property type="molecule type" value="Genomic_DNA"/>
</dbReference>
<dbReference type="InterPro" id="IPR004629">
    <property type="entry name" value="WecG_TagA_CpsF"/>
</dbReference>
<dbReference type="Proteomes" id="UP000019249">
    <property type="component" value="Unassembled WGS sequence"/>
</dbReference>
<dbReference type="CDD" id="cd06533">
    <property type="entry name" value="Glyco_transf_WecG_TagA"/>
    <property type="match status" value="1"/>
</dbReference>